<evidence type="ECO:0000259" key="2">
    <source>
        <dbReference type="Pfam" id="PF00078"/>
    </source>
</evidence>
<dbReference type="SUPFAM" id="SSF56219">
    <property type="entry name" value="DNase I-like"/>
    <property type="match status" value="1"/>
</dbReference>
<dbReference type="InterPro" id="IPR036691">
    <property type="entry name" value="Endo/exonu/phosph_ase_sf"/>
</dbReference>
<dbReference type="Proteomes" id="UP000604046">
    <property type="component" value="Unassembled WGS sequence"/>
</dbReference>
<dbReference type="Pfam" id="PF00078">
    <property type="entry name" value="RVT_1"/>
    <property type="match status" value="1"/>
</dbReference>
<dbReference type="Pfam" id="PF03372">
    <property type="entry name" value="Exo_endo_phos"/>
    <property type="match status" value="1"/>
</dbReference>
<proteinExistence type="predicted"/>
<comment type="caution">
    <text evidence="4">The sequence shown here is derived from an EMBL/GenBank/DDBJ whole genome shotgun (WGS) entry which is preliminary data.</text>
</comment>
<dbReference type="EMBL" id="CAJNDS010001535">
    <property type="protein sequence ID" value="CAE7263960.1"/>
    <property type="molecule type" value="Genomic_DNA"/>
</dbReference>
<feature type="compositionally biased region" description="Low complexity" evidence="1">
    <location>
        <begin position="859"/>
        <end position="870"/>
    </location>
</feature>
<evidence type="ECO:0000259" key="3">
    <source>
        <dbReference type="Pfam" id="PF03372"/>
    </source>
</evidence>
<dbReference type="PANTHER" id="PTHR19446">
    <property type="entry name" value="REVERSE TRANSCRIPTASES"/>
    <property type="match status" value="1"/>
</dbReference>
<evidence type="ECO:0000313" key="5">
    <source>
        <dbReference type="Proteomes" id="UP000604046"/>
    </source>
</evidence>
<feature type="compositionally biased region" description="Acidic residues" evidence="1">
    <location>
        <begin position="910"/>
        <end position="920"/>
    </location>
</feature>
<dbReference type="Gene3D" id="3.60.10.10">
    <property type="entry name" value="Endonuclease/exonuclease/phosphatase"/>
    <property type="match status" value="1"/>
</dbReference>
<organism evidence="4 5">
    <name type="scientific">Symbiodinium natans</name>
    <dbReference type="NCBI Taxonomy" id="878477"/>
    <lineage>
        <taxon>Eukaryota</taxon>
        <taxon>Sar</taxon>
        <taxon>Alveolata</taxon>
        <taxon>Dinophyceae</taxon>
        <taxon>Suessiales</taxon>
        <taxon>Symbiodiniaceae</taxon>
        <taxon>Symbiodinium</taxon>
    </lineage>
</organism>
<feature type="domain" description="Endonuclease/exonuclease/phosphatase" evidence="3">
    <location>
        <begin position="14"/>
        <end position="244"/>
    </location>
</feature>
<feature type="domain" description="Reverse transcriptase" evidence="2">
    <location>
        <begin position="517"/>
        <end position="637"/>
    </location>
</feature>
<evidence type="ECO:0000256" key="1">
    <source>
        <dbReference type="SAM" id="MobiDB-lite"/>
    </source>
</evidence>
<dbReference type="InterPro" id="IPR043502">
    <property type="entry name" value="DNA/RNA_pol_sf"/>
</dbReference>
<evidence type="ECO:0000313" key="4">
    <source>
        <dbReference type="EMBL" id="CAE7263960.1"/>
    </source>
</evidence>
<dbReference type="SUPFAM" id="SSF56672">
    <property type="entry name" value="DNA/RNA polymerases"/>
    <property type="match status" value="1"/>
</dbReference>
<dbReference type="CDD" id="cd01650">
    <property type="entry name" value="RT_nLTR_like"/>
    <property type="match status" value="1"/>
</dbReference>
<dbReference type="InterPro" id="IPR000477">
    <property type="entry name" value="RT_dom"/>
</dbReference>
<dbReference type="InterPro" id="IPR005135">
    <property type="entry name" value="Endo/exonuclease/phosphatase"/>
</dbReference>
<keyword evidence="5" id="KW-1185">Reference proteome</keyword>
<protein>
    <recommendedName>
        <fullName evidence="6">Reverse transcriptase domain-containing protein</fullName>
    </recommendedName>
</protein>
<evidence type="ECO:0008006" key="6">
    <source>
        <dbReference type="Google" id="ProtNLM"/>
    </source>
</evidence>
<dbReference type="GO" id="GO:0003824">
    <property type="term" value="F:catalytic activity"/>
    <property type="evidence" value="ECO:0007669"/>
    <property type="project" value="InterPro"/>
</dbReference>
<reference evidence="4" key="1">
    <citation type="submission" date="2021-02" db="EMBL/GenBank/DDBJ databases">
        <authorList>
            <person name="Dougan E. K."/>
            <person name="Rhodes N."/>
            <person name="Thang M."/>
            <person name="Chan C."/>
        </authorList>
    </citation>
    <scope>NUCLEOTIDE SEQUENCE</scope>
</reference>
<name>A0A812MG11_9DINO</name>
<sequence length="920" mass="102998">MHHQIVQYMKSKCIDVLCLQETKAKRTSYYMIDSFTFYTFSNASPDKQEHYGTGFALSPAAKRALLRTLPSSSKVAGISLHTGAGEFSVITGHAPHNQHTEETKQAFYDELNQLIEKVENRGPYLIMGDFNARIHGRMHDEDLVLGPHLYGKGVGSVGGELDNRSFLINCCVQNQLLVSNTWFKHNSAKQVTYREVGTAALPHASASWDPNLFAQLDLCLTPRRWRNFVRDVSSDPWANVDSDHFPLLAKVRLKLGARRQQAPRPRWDFHSASPRNIREMNEALEARLNEVAGHEDVSQKWDFLREVFVQAMDEHIPKYQFAPRKPWISQSTLDLITRRGVLRSQGDLQQVAKYNKDIKRSAKRDKKNWLEEQLQSNSWEPIKQLKKSFPTKMVRLEPSPSLGMSATATNADIYAAHLEQVQWAPAKSSGVDDLCTDLLPHAAPDIEEGPLTMAELIQAIKHLKSGKSAGQDNIPNEFWKNLSGKGLEALLDLFQDCWSHGKSPSSWKQSQVIGIFKKGCESDPSNFRPISLLQTCYKLYARVLAARLYAGLDPVLRDNQFGFRQGRSTSDAIFLVRRLQDLVDAKRNQVLHLLFLDWSKAFDTIKPAALHLALRRLKVPPTMCKAILDLTASPVFRVVVDGEAEINFMDGSKVPKATSVVYLGAVIDSQGIPTTWGAMVIGCERCRKTDKLGLRFFSVSVVLGVAHGMPLGFLTTFAKEGCYWHHKAGQQLKKQIQGKKVSPAEGLAASQRAGKEKEEKQELRFINYALREKKFVFRWALSPEEVGGHRELRFINYALLKKSLESGRLAYIVRAMAEQQRNFEAMLAGIGQATEALGRVASQTATQQQQLTEAMQRLTEAASQGAAQAARNSPRSLGGEGAPRAQPSGVPFDTGGKILKPPEVFNPATLEEEVSQEFRL</sequence>
<accession>A0A812MG11</accession>
<dbReference type="AlphaFoldDB" id="A0A812MG11"/>
<feature type="region of interest" description="Disordered" evidence="1">
    <location>
        <begin position="859"/>
        <end position="920"/>
    </location>
</feature>
<gene>
    <name evidence="4" type="ORF">SNAT2548_LOCUS13886</name>
</gene>